<dbReference type="PROSITE" id="PS00463">
    <property type="entry name" value="ZN2_CY6_FUNGAL_1"/>
    <property type="match status" value="1"/>
</dbReference>
<dbReference type="AlphaFoldDB" id="A0A135V161"/>
<evidence type="ECO:0000256" key="2">
    <source>
        <dbReference type="ARBA" id="ARBA00022833"/>
    </source>
</evidence>
<comment type="caution">
    <text evidence="9">The sequence shown here is derived from an EMBL/GenBank/DDBJ whole genome shotgun (WGS) entry which is preliminary data.</text>
</comment>
<keyword evidence="10" id="KW-1185">Reference proteome</keyword>
<dbReference type="Gene3D" id="4.10.240.10">
    <property type="entry name" value="Zn(2)-C6 fungal-type DNA-binding domain"/>
    <property type="match status" value="1"/>
</dbReference>
<keyword evidence="6" id="KW-0539">Nucleus</keyword>
<dbReference type="EMBL" id="JFFI01000688">
    <property type="protein sequence ID" value="KXH66399.1"/>
    <property type="molecule type" value="Genomic_DNA"/>
</dbReference>
<dbReference type="SUPFAM" id="SSF57701">
    <property type="entry name" value="Zn2/Cys6 DNA-binding domain"/>
    <property type="match status" value="1"/>
</dbReference>
<name>A0A135V161_9PEZI</name>
<dbReference type="PANTHER" id="PTHR31944:SF131">
    <property type="entry name" value="HEME-RESPONSIVE ZINC FINGER TRANSCRIPTION FACTOR HAP1"/>
    <property type="match status" value="1"/>
</dbReference>
<feature type="domain" description="Zn(2)-C6 fungal-type" evidence="8">
    <location>
        <begin position="23"/>
        <end position="54"/>
    </location>
</feature>
<dbReference type="GO" id="GO:0008270">
    <property type="term" value="F:zinc ion binding"/>
    <property type="evidence" value="ECO:0007669"/>
    <property type="project" value="InterPro"/>
</dbReference>
<keyword evidence="1" id="KW-0479">Metal-binding</keyword>
<evidence type="ECO:0000256" key="1">
    <source>
        <dbReference type="ARBA" id="ARBA00022723"/>
    </source>
</evidence>
<dbReference type="GO" id="GO:0001228">
    <property type="term" value="F:DNA-binding transcription activator activity, RNA polymerase II-specific"/>
    <property type="evidence" value="ECO:0007669"/>
    <property type="project" value="TreeGrafter"/>
</dbReference>
<keyword evidence="2" id="KW-0862">Zinc</keyword>
<evidence type="ECO:0000256" key="4">
    <source>
        <dbReference type="ARBA" id="ARBA00023125"/>
    </source>
</evidence>
<dbReference type="GO" id="GO:0005634">
    <property type="term" value="C:nucleus"/>
    <property type="evidence" value="ECO:0007669"/>
    <property type="project" value="TreeGrafter"/>
</dbReference>
<dbReference type="CDD" id="cd00067">
    <property type="entry name" value="GAL4"/>
    <property type="match status" value="1"/>
</dbReference>
<reference evidence="9 10" key="1">
    <citation type="submission" date="2014-02" db="EMBL/GenBank/DDBJ databases">
        <title>The genome sequence of Colletotrichum salicis CBS 607.94.</title>
        <authorList>
            <person name="Baroncelli R."/>
            <person name="Thon M.R."/>
        </authorList>
    </citation>
    <scope>NUCLEOTIDE SEQUENCE [LARGE SCALE GENOMIC DNA]</scope>
    <source>
        <strain evidence="9 10">CBS 607.94</strain>
    </source>
</reference>
<evidence type="ECO:0000256" key="7">
    <source>
        <dbReference type="SAM" id="MobiDB-lite"/>
    </source>
</evidence>
<dbReference type="PANTHER" id="PTHR31944">
    <property type="entry name" value="HEME-RESPONSIVE ZINC FINGER TRANSCRIPTION FACTOR HAP1"/>
    <property type="match status" value="1"/>
</dbReference>
<dbReference type="CDD" id="cd12148">
    <property type="entry name" value="fungal_TF_MHR"/>
    <property type="match status" value="1"/>
</dbReference>
<evidence type="ECO:0000256" key="6">
    <source>
        <dbReference type="ARBA" id="ARBA00023242"/>
    </source>
</evidence>
<feature type="region of interest" description="Disordered" evidence="7">
    <location>
        <begin position="1"/>
        <end position="20"/>
    </location>
</feature>
<feature type="compositionally biased region" description="Low complexity" evidence="7">
    <location>
        <begin position="104"/>
        <end position="113"/>
    </location>
</feature>
<dbReference type="PROSITE" id="PS50048">
    <property type="entry name" value="ZN2_CY6_FUNGAL_2"/>
    <property type="match status" value="1"/>
</dbReference>
<feature type="region of interest" description="Disordered" evidence="7">
    <location>
        <begin position="412"/>
        <end position="433"/>
    </location>
</feature>
<dbReference type="InterPro" id="IPR051430">
    <property type="entry name" value="Fungal_TF_Env_Response"/>
</dbReference>
<keyword evidence="3" id="KW-0805">Transcription regulation</keyword>
<dbReference type="InterPro" id="IPR036864">
    <property type="entry name" value="Zn2-C6_fun-type_DNA-bd_sf"/>
</dbReference>
<evidence type="ECO:0000256" key="5">
    <source>
        <dbReference type="ARBA" id="ARBA00023163"/>
    </source>
</evidence>
<dbReference type="GO" id="GO:0000978">
    <property type="term" value="F:RNA polymerase II cis-regulatory region sequence-specific DNA binding"/>
    <property type="evidence" value="ECO:0007669"/>
    <property type="project" value="TreeGrafter"/>
</dbReference>
<feature type="region of interest" description="Disordered" evidence="7">
    <location>
        <begin position="38"/>
        <end position="138"/>
    </location>
</feature>
<dbReference type="Proteomes" id="UP000070121">
    <property type="component" value="Unassembled WGS sequence"/>
</dbReference>
<dbReference type="InterPro" id="IPR001138">
    <property type="entry name" value="Zn2Cys6_DnaBD"/>
</dbReference>
<dbReference type="Pfam" id="PF04082">
    <property type="entry name" value="Fungal_trans"/>
    <property type="match status" value="1"/>
</dbReference>
<dbReference type="SMART" id="SM00906">
    <property type="entry name" value="Fungal_trans"/>
    <property type="match status" value="1"/>
</dbReference>
<evidence type="ECO:0000313" key="9">
    <source>
        <dbReference type="EMBL" id="KXH66399.1"/>
    </source>
</evidence>
<proteinExistence type="predicted"/>
<gene>
    <name evidence="9" type="ORF">CSAL01_12738</name>
</gene>
<evidence type="ECO:0000256" key="3">
    <source>
        <dbReference type="ARBA" id="ARBA00023015"/>
    </source>
</evidence>
<keyword evidence="4" id="KW-0238">DNA-binding</keyword>
<protein>
    <recommendedName>
        <fullName evidence="8">Zn(2)-C6 fungal-type domain-containing protein</fullName>
    </recommendedName>
</protein>
<dbReference type="Pfam" id="PF00172">
    <property type="entry name" value="Zn_clus"/>
    <property type="match status" value="1"/>
</dbReference>
<dbReference type="GO" id="GO:0006351">
    <property type="term" value="P:DNA-templated transcription"/>
    <property type="evidence" value="ECO:0007669"/>
    <property type="project" value="InterPro"/>
</dbReference>
<dbReference type="InterPro" id="IPR007219">
    <property type="entry name" value="XnlR_reg_dom"/>
</dbReference>
<evidence type="ECO:0000313" key="10">
    <source>
        <dbReference type="Proteomes" id="UP000070121"/>
    </source>
</evidence>
<dbReference type="SMART" id="SM00066">
    <property type="entry name" value="GAL4"/>
    <property type="match status" value="1"/>
</dbReference>
<organism evidence="9 10">
    <name type="scientific">Colletotrichum salicis</name>
    <dbReference type="NCBI Taxonomy" id="1209931"/>
    <lineage>
        <taxon>Eukaryota</taxon>
        <taxon>Fungi</taxon>
        <taxon>Dikarya</taxon>
        <taxon>Ascomycota</taxon>
        <taxon>Pezizomycotina</taxon>
        <taxon>Sordariomycetes</taxon>
        <taxon>Hypocreomycetidae</taxon>
        <taxon>Glomerellales</taxon>
        <taxon>Glomerellaceae</taxon>
        <taxon>Colletotrichum</taxon>
        <taxon>Colletotrichum acutatum species complex</taxon>
    </lineage>
</organism>
<evidence type="ECO:0000259" key="8">
    <source>
        <dbReference type="PROSITE" id="PS50048"/>
    </source>
</evidence>
<accession>A0A135V161</accession>
<dbReference type="OrthoDB" id="4337792at2759"/>
<sequence>MSDLQQIEETRTRRRRRERPMLVCLECHRRKLKCNKQRPCDRCSKNNPPLKCTYVRPVPGTAPKRSTHEQQPQQASKDREQSPNARHIPGHSGNPADPRSDNTSSAALRSASATESRDRSVEDDGGDSPTPGPQESLVDGNADALVMSENAGAPTVQPSKLNSRRTWYGRSSNHWLFPKFQHIMSLMGRAGFSLPSGEFTTFNELKTQLYQRRTLFLGETQGPQLSIFEEFPPRSTTEFLIERYFDTFGSVFALLQKPTFQDQALRFWEKPESVPIAICIQILLVIAIGNGTLDTTSGRLPDTKIEGWWHLILAWQSVALRCNPCDVGTLQACCLIDIMRQVYSLDSTATWSSSGMLARNAMVAGLHRDPSITGDRLSKDELETQQNLWYTILELDLQSSMNEGILTTVGPDDWDMSLPAPPPRSNGNGEGAPLDASSPVGYLISTLRTRMWIANFLNDIRCSTKYEEASRLQETLEAVARPLLANSIPDRGNFALYFSTILCQRSLLALHLPFGVQRSSSLAFSYTLCVSTAISILETIDPPNKLAKAHDLGGLVNMMRTSGSLFRTVALQAVLFLCFQMEASINDNKPWTLIAELRDRIIDIIDRYALIAERRLATQDFVGKAFIIANMVSAKAKLVRMGHSGAEIDAASPAMAKDIAEVCFSIFRNRPDIPGHGNENAPELVCPPVLRSLVSGLKMRFPKIMSPSFEDKNASPFVPCEFNV</sequence>
<keyword evidence="5" id="KW-0804">Transcription</keyword>